<keyword evidence="2" id="KW-1185">Reference proteome</keyword>
<evidence type="ECO:0008006" key="3">
    <source>
        <dbReference type="Google" id="ProtNLM"/>
    </source>
</evidence>
<evidence type="ECO:0000313" key="2">
    <source>
        <dbReference type="Proteomes" id="UP001501126"/>
    </source>
</evidence>
<proteinExistence type="predicted"/>
<dbReference type="Pfam" id="PF00837">
    <property type="entry name" value="T4_deiodinase"/>
    <property type="match status" value="1"/>
</dbReference>
<comment type="caution">
    <text evidence="1">The sequence shown here is derived from an EMBL/GenBank/DDBJ whole genome shotgun (WGS) entry which is preliminary data.</text>
</comment>
<sequence>MESNKEISAYNYKHFKATDYDFTNFKGPKPGEKYVDFKATTLDGKTVRLSDYLNQPVVLDTGSITCPMYANSKTSMIVLQKKYPTIHFLLLYVREAHPGSRTNGVTSFQEKMVNAKSTLKLYNERRTVLVDDLEGTAHQLYGAMPNMTYLIGTDGIIKFRANWTNIEALEKAIVNPTEHFVEKQDFYPVTKPPISVVLRTLMVGGFRALYEFLISLPQLIRQHKEVDSL</sequence>
<dbReference type="InterPro" id="IPR036249">
    <property type="entry name" value="Thioredoxin-like_sf"/>
</dbReference>
<name>A0ABN1MKN8_9FLAO</name>
<dbReference type="SUPFAM" id="SSF52833">
    <property type="entry name" value="Thioredoxin-like"/>
    <property type="match status" value="1"/>
</dbReference>
<dbReference type="EMBL" id="BAAAFH010000003">
    <property type="protein sequence ID" value="GAA0873785.1"/>
    <property type="molecule type" value="Genomic_DNA"/>
</dbReference>
<protein>
    <recommendedName>
        <fullName evidence="3">Iodothyronine deiodinase</fullName>
    </recommendedName>
</protein>
<dbReference type="InterPro" id="IPR000643">
    <property type="entry name" value="Iodothyronine_deiodinase"/>
</dbReference>
<gene>
    <name evidence="1" type="ORF">GCM10009118_01930</name>
</gene>
<dbReference type="RefSeq" id="WP_343784159.1">
    <property type="nucleotide sequence ID" value="NZ_BAAAFH010000003.1"/>
</dbReference>
<accession>A0ABN1MKN8</accession>
<dbReference type="Proteomes" id="UP001501126">
    <property type="component" value="Unassembled WGS sequence"/>
</dbReference>
<organism evidence="1 2">
    <name type="scientific">Wandonia haliotis</name>
    <dbReference type="NCBI Taxonomy" id="574963"/>
    <lineage>
        <taxon>Bacteria</taxon>
        <taxon>Pseudomonadati</taxon>
        <taxon>Bacteroidota</taxon>
        <taxon>Flavobacteriia</taxon>
        <taxon>Flavobacteriales</taxon>
        <taxon>Crocinitomicaceae</taxon>
        <taxon>Wandonia</taxon>
    </lineage>
</organism>
<evidence type="ECO:0000313" key="1">
    <source>
        <dbReference type="EMBL" id="GAA0873785.1"/>
    </source>
</evidence>
<dbReference type="Gene3D" id="3.40.30.10">
    <property type="entry name" value="Glutaredoxin"/>
    <property type="match status" value="1"/>
</dbReference>
<reference evidence="1 2" key="1">
    <citation type="journal article" date="2019" name="Int. J. Syst. Evol. Microbiol.">
        <title>The Global Catalogue of Microorganisms (GCM) 10K type strain sequencing project: providing services to taxonomists for standard genome sequencing and annotation.</title>
        <authorList>
            <consortium name="The Broad Institute Genomics Platform"/>
            <consortium name="The Broad Institute Genome Sequencing Center for Infectious Disease"/>
            <person name="Wu L."/>
            <person name="Ma J."/>
        </authorList>
    </citation>
    <scope>NUCLEOTIDE SEQUENCE [LARGE SCALE GENOMIC DNA]</scope>
    <source>
        <strain evidence="1 2">JCM 16083</strain>
    </source>
</reference>